<evidence type="ECO:0000256" key="4">
    <source>
        <dbReference type="PROSITE-ProRule" id="PRU00433"/>
    </source>
</evidence>
<dbReference type="EMBL" id="VBOR01000043">
    <property type="protein sequence ID" value="TMQ50086.1"/>
    <property type="molecule type" value="Genomic_DNA"/>
</dbReference>
<evidence type="ECO:0000256" key="3">
    <source>
        <dbReference type="ARBA" id="ARBA00023004"/>
    </source>
</evidence>
<dbReference type="GO" id="GO:0046872">
    <property type="term" value="F:metal ion binding"/>
    <property type="evidence" value="ECO:0007669"/>
    <property type="project" value="UniProtKB-KW"/>
</dbReference>
<feature type="compositionally biased region" description="Low complexity" evidence="5">
    <location>
        <begin position="345"/>
        <end position="363"/>
    </location>
</feature>
<protein>
    <submittedName>
        <fullName evidence="8">C-type cytochrome</fullName>
    </submittedName>
</protein>
<dbReference type="InterPro" id="IPR050597">
    <property type="entry name" value="Cytochrome_c_Oxidase_Subunit"/>
</dbReference>
<keyword evidence="6" id="KW-0472">Membrane</keyword>
<feature type="compositionally biased region" description="Pro residues" evidence="5">
    <location>
        <begin position="10"/>
        <end position="22"/>
    </location>
</feature>
<evidence type="ECO:0000313" key="8">
    <source>
        <dbReference type="EMBL" id="TMQ50086.1"/>
    </source>
</evidence>
<keyword evidence="2 4" id="KW-0479">Metal-binding</keyword>
<feature type="region of interest" description="Disordered" evidence="5">
    <location>
        <begin position="332"/>
        <end position="363"/>
    </location>
</feature>
<evidence type="ECO:0000256" key="6">
    <source>
        <dbReference type="SAM" id="Phobius"/>
    </source>
</evidence>
<dbReference type="Gene3D" id="1.10.760.10">
    <property type="entry name" value="Cytochrome c-like domain"/>
    <property type="match status" value="2"/>
</dbReference>
<proteinExistence type="predicted"/>
<feature type="domain" description="Cytochrome c" evidence="7">
    <location>
        <begin position="242"/>
        <end position="334"/>
    </location>
</feature>
<feature type="domain" description="Cytochrome c" evidence="7">
    <location>
        <begin position="88"/>
        <end position="175"/>
    </location>
</feature>
<dbReference type="PANTHER" id="PTHR33751">
    <property type="entry name" value="CBB3-TYPE CYTOCHROME C OXIDASE SUBUNIT FIXP"/>
    <property type="match status" value="1"/>
</dbReference>
<name>A0A538SFE5_UNCEI</name>
<dbReference type="SUPFAM" id="SSF46626">
    <property type="entry name" value="Cytochrome c"/>
    <property type="match status" value="2"/>
</dbReference>
<keyword evidence="6" id="KW-1133">Transmembrane helix</keyword>
<dbReference type="InterPro" id="IPR036909">
    <property type="entry name" value="Cyt_c-like_dom_sf"/>
</dbReference>
<evidence type="ECO:0000256" key="1">
    <source>
        <dbReference type="ARBA" id="ARBA00022617"/>
    </source>
</evidence>
<evidence type="ECO:0000313" key="9">
    <source>
        <dbReference type="Proteomes" id="UP000316292"/>
    </source>
</evidence>
<dbReference type="AlphaFoldDB" id="A0A538SFE5"/>
<reference evidence="8 9" key="1">
    <citation type="journal article" date="2019" name="Nat. Microbiol.">
        <title>Mediterranean grassland soil C-N compound turnover is dependent on rainfall and depth, and is mediated by genomically divergent microorganisms.</title>
        <authorList>
            <person name="Diamond S."/>
            <person name="Andeer P.F."/>
            <person name="Li Z."/>
            <person name="Crits-Christoph A."/>
            <person name="Burstein D."/>
            <person name="Anantharaman K."/>
            <person name="Lane K.R."/>
            <person name="Thomas B.C."/>
            <person name="Pan C."/>
            <person name="Northen T.R."/>
            <person name="Banfield J.F."/>
        </authorList>
    </citation>
    <scope>NUCLEOTIDE SEQUENCE [LARGE SCALE GENOMIC DNA]</scope>
    <source>
        <strain evidence="8">WS_1</strain>
    </source>
</reference>
<accession>A0A538SFE5</accession>
<feature type="region of interest" description="Disordered" evidence="5">
    <location>
        <begin position="1"/>
        <end position="27"/>
    </location>
</feature>
<keyword evidence="3 4" id="KW-0408">Iron</keyword>
<dbReference type="GO" id="GO:0020037">
    <property type="term" value="F:heme binding"/>
    <property type="evidence" value="ECO:0007669"/>
    <property type="project" value="InterPro"/>
</dbReference>
<dbReference type="PROSITE" id="PS51007">
    <property type="entry name" value="CYTC"/>
    <property type="match status" value="2"/>
</dbReference>
<organism evidence="8 9">
    <name type="scientific">Eiseniibacteriota bacterium</name>
    <dbReference type="NCBI Taxonomy" id="2212470"/>
    <lineage>
        <taxon>Bacteria</taxon>
        <taxon>Candidatus Eiseniibacteriota</taxon>
    </lineage>
</organism>
<keyword evidence="6" id="KW-0812">Transmembrane</keyword>
<evidence type="ECO:0000256" key="2">
    <source>
        <dbReference type="ARBA" id="ARBA00022723"/>
    </source>
</evidence>
<dbReference type="PANTHER" id="PTHR33751:SF1">
    <property type="entry name" value="CBB3-TYPE CYTOCHROME C OXIDASE SUBUNIT FIXP"/>
    <property type="match status" value="1"/>
</dbReference>
<feature type="transmembrane region" description="Helical" evidence="6">
    <location>
        <begin position="31"/>
        <end position="53"/>
    </location>
</feature>
<dbReference type="Proteomes" id="UP000316292">
    <property type="component" value="Unassembled WGS sequence"/>
</dbReference>
<dbReference type="Pfam" id="PF00034">
    <property type="entry name" value="Cytochrom_C"/>
    <property type="match status" value="1"/>
</dbReference>
<evidence type="ECO:0000256" key="5">
    <source>
        <dbReference type="SAM" id="MobiDB-lite"/>
    </source>
</evidence>
<gene>
    <name evidence="8" type="ORF">E6K71_03300</name>
</gene>
<sequence length="363" mass="36797">MTETNRPASGPAPQPSGMPPQPPEEEHMGPALAIAQFAVTAVLLGLVATLAYLAGMRSAGKEGGGEATTASKPGAHVDLASLLKPTPELIAKGKALFLVNCASCHGNQGLGDGPAAAALNPKPRNFHEGYWKYGGGIARVVQTISTGSPGTAMAAFTNIPLEDRFAIAHYERSFAAKQEADKAEDLAWLGPIGGAPEKGGTPGGIPGGPAKPTPTIPIEVALRLMAEPPPPVAPVGGVAPPAADSRGAALYGERCASCHGAAGEGGIRVRMLGSAPYAYVTTLPLSSDRTGWMGGGGRFERLVLEGIPGYLMPANGDLSSEDLRALYDFTSSLRAKQGNPPPGSPAAQAPAIPAPRAGGANRS</sequence>
<evidence type="ECO:0000259" key="7">
    <source>
        <dbReference type="PROSITE" id="PS51007"/>
    </source>
</evidence>
<dbReference type="Pfam" id="PF13442">
    <property type="entry name" value="Cytochrome_CBB3"/>
    <property type="match status" value="1"/>
</dbReference>
<dbReference type="InterPro" id="IPR009056">
    <property type="entry name" value="Cyt_c-like_dom"/>
</dbReference>
<comment type="caution">
    <text evidence="8">The sequence shown here is derived from an EMBL/GenBank/DDBJ whole genome shotgun (WGS) entry which is preliminary data.</text>
</comment>
<keyword evidence="1 4" id="KW-0349">Heme</keyword>
<dbReference type="GO" id="GO:0009055">
    <property type="term" value="F:electron transfer activity"/>
    <property type="evidence" value="ECO:0007669"/>
    <property type="project" value="InterPro"/>
</dbReference>